<dbReference type="GO" id="GO:0006449">
    <property type="term" value="P:regulation of translational termination"/>
    <property type="evidence" value="ECO:0007669"/>
    <property type="project" value="TreeGrafter"/>
</dbReference>
<evidence type="ECO:0000256" key="1">
    <source>
        <dbReference type="ARBA" id="ARBA00001961"/>
    </source>
</evidence>
<dbReference type="SMART" id="SM00702">
    <property type="entry name" value="P4Hc"/>
    <property type="match status" value="1"/>
</dbReference>
<dbReference type="Pfam" id="PF13661">
    <property type="entry name" value="2OG-FeII_Oxy_4"/>
    <property type="match status" value="1"/>
</dbReference>
<dbReference type="GO" id="GO:0005737">
    <property type="term" value="C:cytoplasm"/>
    <property type="evidence" value="ECO:0007669"/>
    <property type="project" value="TreeGrafter"/>
</dbReference>
<evidence type="ECO:0000259" key="10">
    <source>
        <dbReference type="PROSITE" id="PS51471"/>
    </source>
</evidence>
<dbReference type="PROSITE" id="PS51471">
    <property type="entry name" value="FE2OG_OXY"/>
    <property type="match status" value="1"/>
</dbReference>
<keyword evidence="12" id="KW-1185">Reference proteome</keyword>
<feature type="domain" description="Fe2OG dioxygenase" evidence="10">
    <location>
        <begin position="140"/>
        <end position="256"/>
    </location>
</feature>
<sequence>MHSARKPSPLNPKRRKIEGKSSPESSASFHPNGLINDHYTDSNFVTNFRNAFQTRTDFECSTTSARLYPTPFRTGWLPDIFSSPFAHNVKQEIVTEYYRLKSSDLFEFYQSDDLKETKKPQLQKLRDALYSDHFVSMMSNLTGIELNDTPDISAHMYFEGHYLLCHDDDIEDDGEMTGRRIAFIIYLVDEWNESDGGALELFNIDNGGNPAEVTRSILPKYNTMAFFEVTPTSFHQVAEVLSPTKARLSISGWFHGSLKTRLSLAVYRPITPKVSKITEYVNPRCLTDEFIQRARKTLRKKYFLEIQDFLKDDVYDKLLESLDRVGWSEKPIGPANIRKYYLPKSNTVDNLSVDSASLPLHSAIQSFFTSGAFAEYLYSISCWRFHSVASETRRFYRNNYTVIHDNGWDREGLDVVFSCIRGVWNELWEGSTIYIDTEVEPDEEGTEKIYEMWPEQNVLTLVLRPKMTHRFVKHLKCEDGK</sequence>
<dbReference type="GO" id="GO:0031418">
    <property type="term" value="F:L-ascorbic acid binding"/>
    <property type="evidence" value="ECO:0007669"/>
    <property type="project" value="UniProtKB-KW"/>
</dbReference>
<dbReference type="InterPro" id="IPR039558">
    <property type="entry name" value="TPA1/OFD1_N"/>
</dbReference>
<evidence type="ECO:0000256" key="7">
    <source>
        <dbReference type="ARBA" id="ARBA00023004"/>
    </source>
</evidence>
<dbReference type="AlphaFoldDB" id="A0A9N8VWE8"/>
<dbReference type="InterPro" id="IPR006620">
    <property type="entry name" value="Pro_4_hyd_alph"/>
</dbReference>
<comment type="caution">
    <text evidence="11">The sequence shown here is derived from an EMBL/GenBank/DDBJ whole genome shotgun (WGS) entry which is preliminary data.</text>
</comment>
<feature type="region of interest" description="Disordered" evidence="9">
    <location>
        <begin position="1"/>
        <end position="32"/>
    </location>
</feature>
<comment type="similarity">
    <text evidence="2">Belongs to the TPA1 family.</text>
</comment>
<evidence type="ECO:0000256" key="9">
    <source>
        <dbReference type="SAM" id="MobiDB-lite"/>
    </source>
</evidence>
<evidence type="ECO:0000256" key="2">
    <source>
        <dbReference type="ARBA" id="ARBA00007443"/>
    </source>
</evidence>
<dbReference type="InterPro" id="IPR019601">
    <property type="entry name" value="Oxoglutarate/Fe-dep_Oase_C"/>
</dbReference>
<dbReference type="PANTHER" id="PTHR12117">
    <property type="entry name" value="HISTONE ACETYLTRANSFERASE COMPLEX"/>
    <property type="match status" value="1"/>
</dbReference>
<evidence type="ECO:0000313" key="11">
    <source>
        <dbReference type="EMBL" id="CAG8462705.1"/>
    </source>
</evidence>
<keyword evidence="7" id="KW-0408">Iron</keyword>
<gene>
    <name evidence="11" type="ORF">POCULU_LOCUS645</name>
</gene>
<keyword evidence="4" id="KW-0847">Vitamin C</keyword>
<evidence type="ECO:0000256" key="3">
    <source>
        <dbReference type="ARBA" id="ARBA00022723"/>
    </source>
</evidence>
<evidence type="ECO:0000256" key="4">
    <source>
        <dbReference type="ARBA" id="ARBA00022896"/>
    </source>
</evidence>
<dbReference type="EMBL" id="CAJVPJ010000036">
    <property type="protein sequence ID" value="CAG8462705.1"/>
    <property type="molecule type" value="Genomic_DNA"/>
</dbReference>
<dbReference type="Gene3D" id="2.60.120.620">
    <property type="entry name" value="q2cbj1_9rhob like domain"/>
    <property type="match status" value="2"/>
</dbReference>
<name>A0A9N8VWE8_9GLOM</name>
<proteinExistence type="inferred from homology"/>
<evidence type="ECO:0000256" key="5">
    <source>
        <dbReference type="ARBA" id="ARBA00022964"/>
    </source>
</evidence>
<dbReference type="GO" id="GO:0005506">
    <property type="term" value="F:iron ion binding"/>
    <property type="evidence" value="ECO:0007669"/>
    <property type="project" value="InterPro"/>
</dbReference>
<reference evidence="11" key="1">
    <citation type="submission" date="2021-06" db="EMBL/GenBank/DDBJ databases">
        <authorList>
            <person name="Kallberg Y."/>
            <person name="Tangrot J."/>
            <person name="Rosling A."/>
        </authorList>
    </citation>
    <scope>NUCLEOTIDE SEQUENCE</scope>
    <source>
        <strain evidence="11">IA702</strain>
    </source>
</reference>
<comment type="cofactor">
    <cofactor evidence="1">
        <name>L-ascorbate</name>
        <dbReference type="ChEBI" id="CHEBI:38290"/>
    </cofactor>
</comment>
<dbReference type="Proteomes" id="UP000789572">
    <property type="component" value="Unassembled WGS sequence"/>
</dbReference>
<protein>
    <submittedName>
        <fullName evidence="11">5772_t:CDS:1</fullName>
    </submittedName>
</protein>
<evidence type="ECO:0000256" key="8">
    <source>
        <dbReference type="ARBA" id="ARBA00047444"/>
    </source>
</evidence>
<evidence type="ECO:0000256" key="6">
    <source>
        <dbReference type="ARBA" id="ARBA00023002"/>
    </source>
</evidence>
<dbReference type="OrthoDB" id="430522at2759"/>
<dbReference type="InterPro" id="IPR005123">
    <property type="entry name" value="Oxoglu/Fe-dep_dioxygenase_dom"/>
</dbReference>
<keyword evidence="5" id="KW-0223">Dioxygenase</keyword>
<dbReference type="PANTHER" id="PTHR12117:SF0">
    <property type="entry name" value="PROLYL 3-HYDROXYLASE OGFOD1"/>
    <property type="match status" value="1"/>
</dbReference>
<evidence type="ECO:0000313" key="12">
    <source>
        <dbReference type="Proteomes" id="UP000789572"/>
    </source>
</evidence>
<dbReference type="InterPro" id="IPR051842">
    <property type="entry name" value="uS12_prolyl_hydroxylase"/>
</dbReference>
<keyword evidence="6" id="KW-0560">Oxidoreductase</keyword>
<accession>A0A9N8VWE8</accession>
<dbReference type="Pfam" id="PF10637">
    <property type="entry name" value="Ofd1_CTDD"/>
    <property type="match status" value="1"/>
</dbReference>
<dbReference type="GO" id="GO:0031543">
    <property type="term" value="F:peptidyl-proline dioxygenase activity"/>
    <property type="evidence" value="ECO:0007669"/>
    <property type="project" value="TreeGrafter"/>
</dbReference>
<keyword evidence="3" id="KW-0479">Metal-binding</keyword>
<organism evidence="11 12">
    <name type="scientific">Paraglomus occultum</name>
    <dbReference type="NCBI Taxonomy" id="144539"/>
    <lineage>
        <taxon>Eukaryota</taxon>
        <taxon>Fungi</taxon>
        <taxon>Fungi incertae sedis</taxon>
        <taxon>Mucoromycota</taxon>
        <taxon>Glomeromycotina</taxon>
        <taxon>Glomeromycetes</taxon>
        <taxon>Paraglomerales</taxon>
        <taxon>Paraglomeraceae</taxon>
        <taxon>Paraglomus</taxon>
    </lineage>
</organism>
<comment type="catalytic activity">
    <reaction evidence="8">
        <text>[ribosomal protein uS12]-L-proline + 2-oxoglutarate + O2 = [ribosomal protein uS12]-(3S)-3-hydroxy-L-proline + succinate + CO2</text>
        <dbReference type="Rhea" id="RHEA:54156"/>
        <dbReference type="Rhea" id="RHEA-COMP:13816"/>
        <dbReference type="Rhea" id="RHEA-COMP:13818"/>
        <dbReference type="ChEBI" id="CHEBI:15379"/>
        <dbReference type="ChEBI" id="CHEBI:16526"/>
        <dbReference type="ChEBI" id="CHEBI:16810"/>
        <dbReference type="ChEBI" id="CHEBI:30031"/>
        <dbReference type="ChEBI" id="CHEBI:50342"/>
        <dbReference type="ChEBI" id="CHEBI:85428"/>
    </reaction>
</comment>